<comment type="caution">
    <text evidence="2">The sequence shown here is derived from an EMBL/GenBank/DDBJ whole genome shotgun (WGS) entry which is preliminary data.</text>
</comment>
<name>A0ABS5K4G5_9BACT</name>
<dbReference type="InterPro" id="IPR035901">
    <property type="entry name" value="GIY-YIG_endonuc_sf"/>
</dbReference>
<gene>
    <name evidence="2" type="ORF">KEM10_24190</name>
</gene>
<keyword evidence="3" id="KW-1185">Reference proteome</keyword>
<dbReference type="RefSeq" id="WP_212221088.1">
    <property type="nucleotide sequence ID" value="NZ_JAGUCO010000174.1"/>
</dbReference>
<organism evidence="2 3">
    <name type="scientific">Carboxylicivirga linearis</name>
    <dbReference type="NCBI Taxonomy" id="1628157"/>
    <lineage>
        <taxon>Bacteria</taxon>
        <taxon>Pseudomonadati</taxon>
        <taxon>Bacteroidota</taxon>
        <taxon>Bacteroidia</taxon>
        <taxon>Marinilabiliales</taxon>
        <taxon>Marinilabiliaceae</taxon>
        <taxon>Carboxylicivirga</taxon>
    </lineage>
</organism>
<feature type="non-terminal residue" evidence="2">
    <location>
        <position position="1"/>
    </location>
</feature>
<evidence type="ECO:0000313" key="2">
    <source>
        <dbReference type="EMBL" id="MBS2101401.1"/>
    </source>
</evidence>
<dbReference type="PROSITE" id="PS50164">
    <property type="entry name" value="GIY_YIG"/>
    <property type="match status" value="1"/>
</dbReference>
<evidence type="ECO:0000259" key="1">
    <source>
        <dbReference type="PROSITE" id="PS50164"/>
    </source>
</evidence>
<dbReference type="Pfam" id="PF01541">
    <property type="entry name" value="GIY-YIG"/>
    <property type="match status" value="1"/>
</dbReference>
<dbReference type="Gene3D" id="3.40.1440.10">
    <property type="entry name" value="GIY-YIG endonuclease"/>
    <property type="match status" value="1"/>
</dbReference>
<dbReference type="SUPFAM" id="SSF82771">
    <property type="entry name" value="GIY-YIG endonuclease"/>
    <property type="match status" value="1"/>
</dbReference>
<dbReference type="Proteomes" id="UP000708576">
    <property type="component" value="Unassembled WGS sequence"/>
</dbReference>
<feature type="domain" description="GIY-YIG" evidence="1">
    <location>
        <begin position="8"/>
        <end position="83"/>
    </location>
</feature>
<protein>
    <submittedName>
        <fullName evidence="2">GIY-YIG nuclease family protein</fullName>
    </submittedName>
</protein>
<evidence type="ECO:0000313" key="3">
    <source>
        <dbReference type="Proteomes" id="UP000708576"/>
    </source>
</evidence>
<dbReference type="EMBL" id="JAGUCO010000174">
    <property type="protein sequence ID" value="MBS2101401.1"/>
    <property type="molecule type" value="Genomic_DNA"/>
</dbReference>
<sequence length="92" mass="11027">ISIMDNSTQWYVYALYSWEFNRLYVGMSINPEVRLEQHNSSQVRSTKAYVPWIQFYCEKVGDRKEARRRELELKSTSGRRYLRSLLGEGNDR</sequence>
<dbReference type="InterPro" id="IPR000305">
    <property type="entry name" value="GIY-YIG_endonuc"/>
</dbReference>
<reference evidence="2 3" key="1">
    <citation type="journal article" date="2015" name="Int. J. Syst. Evol. Microbiol.">
        <title>Carboxylicivirga linearis sp. nov., isolated from a sea cucumber culture pond.</title>
        <authorList>
            <person name="Wang F.Q."/>
            <person name="Zhou Y.X."/>
            <person name="Lin X.Z."/>
            <person name="Chen G.J."/>
            <person name="Du Z.J."/>
        </authorList>
    </citation>
    <scope>NUCLEOTIDE SEQUENCE [LARGE SCALE GENOMIC DNA]</scope>
    <source>
        <strain evidence="2 3">FB218</strain>
    </source>
</reference>
<dbReference type="CDD" id="cd10449">
    <property type="entry name" value="GIY-YIG_SLX1_like"/>
    <property type="match status" value="1"/>
</dbReference>
<proteinExistence type="predicted"/>
<accession>A0ABS5K4G5</accession>